<dbReference type="OrthoDB" id="7057004at2"/>
<sequence>MDDQYLECEKYYVFLMLICVAGFYGGYTLSVKGGIFANAQTANICLLGIAIGTHNFSKIYTIIASFTAYFLGTIFSEQSAWKLKHLNIIRWDTFLILLELILVTALGASASFLPDFIYPIVINFICAMQFNTFRQAEGVGMATTFVTNHVRQTGSWLVRYLRKRHQKKYLYRALHHFGMIIAFCVGAALSSGLGLHFGGHALLFADLPLAYLLFIFLRADLITERNIADKTPHGH</sequence>
<feature type="transmembrane region" description="Helical" evidence="1">
    <location>
        <begin position="59"/>
        <end position="76"/>
    </location>
</feature>
<protein>
    <submittedName>
        <fullName evidence="2">DUF1275 family protein</fullName>
    </submittedName>
</protein>
<feature type="transmembrane region" description="Helical" evidence="1">
    <location>
        <begin position="12"/>
        <end position="29"/>
    </location>
</feature>
<keyword evidence="1" id="KW-0812">Transmembrane</keyword>
<dbReference type="Proteomes" id="UP000268059">
    <property type="component" value="Chromosome"/>
</dbReference>
<keyword evidence="3" id="KW-1185">Reference proteome</keyword>
<dbReference type="PANTHER" id="PTHR37314">
    <property type="entry name" value="SLR0142 PROTEIN"/>
    <property type="match status" value="1"/>
</dbReference>
<gene>
    <name evidence="2" type="ORF">SG0102_10920</name>
</gene>
<dbReference type="EMBL" id="AP019309">
    <property type="protein sequence ID" value="BBH26158.1"/>
    <property type="molecule type" value="Genomic_DNA"/>
</dbReference>
<feature type="transmembrane region" description="Helical" evidence="1">
    <location>
        <begin position="88"/>
        <end position="110"/>
    </location>
</feature>
<keyword evidence="1" id="KW-0472">Membrane</keyword>
<feature type="transmembrane region" description="Helical" evidence="1">
    <location>
        <begin position="169"/>
        <end position="189"/>
    </location>
</feature>
<dbReference type="InterPro" id="IPR010699">
    <property type="entry name" value="DUF1275"/>
</dbReference>
<organism evidence="2 3">
    <name type="scientific">Intestinibaculum porci</name>
    <dbReference type="NCBI Taxonomy" id="2487118"/>
    <lineage>
        <taxon>Bacteria</taxon>
        <taxon>Bacillati</taxon>
        <taxon>Bacillota</taxon>
        <taxon>Erysipelotrichia</taxon>
        <taxon>Erysipelotrichales</taxon>
        <taxon>Erysipelotrichaceae</taxon>
        <taxon>Intestinibaculum</taxon>
    </lineage>
</organism>
<dbReference type="KEGG" id="ebm:SG0102_10920"/>
<evidence type="ECO:0000256" key="1">
    <source>
        <dbReference type="SAM" id="Phobius"/>
    </source>
</evidence>
<evidence type="ECO:0000313" key="2">
    <source>
        <dbReference type="EMBL" id="BBH26158.1"/>
    </source>
</evidence>
<evidence type="ECO:0000313" key="3">
    <source>
        <dbReference type="Proteomes" id="UP000268059"/>
    </source>
</evidence>
<proteinExistence type="predicted"/>
<reference evidence="2 3" key="1">
    <citation type="submission" date="2018-11" db="EMBL/GenBank/DDBJ databases">
        <title>Novel Erysipelotrichaceae bacterium isolated from small intestine of a swine.</title>
        <authorList>
            <person name="Kim J.S."/>
            <person name="Choe H."/>
            <person name="Lee Y.R."/>
            <person name="Kim K.M."/>
            <person name="Park D.S."/>
        </authorList>
    </citation>
    <scope>NUCLEOTIDE SEQUENCE [LARGE SCALE GENOMIC DNA]</scope>
    <source>
        <strain evidence="2 3">SG0102</strain>
    </source>
</reference>
<dbReference type="InParanoid" id="A0A3G9JPI7"/>
<dbReference type="FunCoup" id="A0A3G9JPI7">
    <property type="interactions" value="15"/>
</dbReference>
<dbReference type="AlphaFoldDB" id="A0A3G9JPI7"/>
<name>A0A3G9JPI7_9FIRM</name>
<dbReference type="RefSeq" id="WP_125119060.1">
    <property type="nucleotide sequence ID" value="NZ_AP019309.1"/>
</dbReference>
<feature type="transmembrane region" description="Helical" evidence="1">
    <location>
        <begin position="195"/>
        <end position="217"/>
    </location>
</feature>
<accession>A0A3G9JPI7</accession>
<feature type="transmembrane region" description="Helical" evidence="1">
    <location>
        <begin position="116"/>
        <end position="133"/>
    </location>
</feature>
<keyword evidence="1" id="KW-1133">Transmembrane helix</keyword>
<dbReference type="PANTHER" id="PTHR37314:SF4">
    <property type="entry name" value="UPF0700 TRANSMEMBRANE PROTEIN YOAK"/>
    <property type="match status" value="1"/>
</dbReference>
<dbReference type="Pfam" id="PF06912">
    <property type="entry name" value="DUF1275"/>
    <property type="match status" value="1"/>
</dbReference>